<evidence type="ECO:0000313" key="4">
    <source>
        <dbReference type="Proteomes" id="UP000075714"/>
    </source>
</evidence>
<evidence type="ECO:0000313" key="3">
    <source>
        <dbReference type="EMBL" id="KXZ49679.1"/>
    </source>
</evidence>
<dbReference type="GO" id="GO:0005634">
    <property type="term" value="C:nucleus"/>
    <property type="evidence" value="ECO:0007669"/>
    <property type="project" value="TreeGrafter"/>
</dbReference>
<proteinExistence type="inferred from homology"/>
<feature type="compositionally biased region" description="Basic and acidic residues" evidence="2">
    <location>
        <begin position="103"/>
        <end position="117"/>
    </location>
</feature>
<dbReference type="GO" id="GO:0032797">
    <property type="term" value="C:SMN complex"/>
    <property type="evidence" value="ECO:0007669"/>
    <property type="project" value="TreeGrafter"/>
</dbReference>
<dbReference type="STRING" id="33097.A0A150GIN9"/>
<organism evidence="3 4">
    <name type="scientific">Gonium pectorale</name>
    <name type="common">Green alga</name>
    <dbReference type="NCBI Taxonomy" id="33097"/>
    <lineage>
        <taxon>Eukaryota</taxon>
        <taxon>Viridiplantae</taxon>
        <taxon>Chlorophyta</taxon>
        <taxon>core chlorophytes</taxon>
        <taxon>Chlorophyceae</taxon>
        <taxon>CS clade</taxon>
        <taxon>Chlamydomonadales</taxon>
        <taxon>Volvocaceae</taxon>
        <taxon>Gonium</taxon>
    </lineage>
</organism>
<evidence type="ECO:0000256" key="1">
    <source>
        <dbReference type="ARBA" id="ARBA00025758"/>
    </source>
</evidence>
<feature type="compositionally biased region" description="Acidic residues" evidence="2">
    <location>
        <begin position="13"/>
        <end position="50"/>
    </location>
</feature>
<accession>A0A150GIN9</accession>
<sequence>MDPGPPDTRPGDGDDAMAGDDGYNEAGEEYEEEEEEGEEEAMATSDDEDYNLTHFGIAQALPVPDGPPDPDAGPPQTAEEYLRLVRYEASRCPRITRVELDPEMLQRREAARQKQLEAEAQAEALADEAGPSSSGGRDRGGGGGGGGGGRGPRRRVVAIAAQTPPPVTSDCAEWARPSDKWLRVFLQVGPGSRVGGWWVGVGREA</sequence>
<gene>
    <name evidence="3" type="ORF">GPECTOR_20g536</name>
</gene>
<dbReference type="PANTHER" id="PTHR12794:SF0">
    <property type="entry name" value="GEM-ASSOCIATED PROTEIN 2"/>
    <property type="match status" value="1"/>
</dbReference>
<feature type="compositionally biased region" description="Low complexity" evidence="2">
    <location>
        <begin position="118"/>
        <end position="135"/>
    </location>
</feature>
<reference evidence="4" key="1">
    <citation type="journal article" date="2016" name="Nat. Commun.">
        <title>The Gonium pectorale genome demonstrates co-option of cell cycle regulation during the evolution of multicellularity.</title>
        <authorList>
            <person name="Hanschen E.R."/>
            <person name="Marriage T.N."/>
            <person name="Ferris P.J."/>
            <person name="Hamaji T."/>
            <person name="Toyoda A."/>
            <person name="Fujiyama A."/>
            <person name="Neme R."/>
            <person name="Noguchi H."/>
            <person name="Minakuchi Y."/>
            <person name="Suzuki M."/>
            <person name="Kawai-Toyooka H."/>
            <person name="Smith D.R."/>
            <person name="Sparks H."/>
            <person name="Anderson J."/>
            <person name="Bakaric R."/>
            <person name="Luria V."/>
            <person name="Karger A."/>
            <person name="Kirschner M.W."/>
            <person name="Durand P.M."/>
            <person name="Michod R.E."/>
            <person name="Nozaki H."/>
            <person name="Olson B.J."/>
        </authorList>
    </citation>
    <scope>NUCLEOTIDE SEQUENCE [LARGE SCALE GENOMIC DNA]</scope>
    <source>
        <strain evidence="4">NIES-2863</strain>
    </source>
</reference>
<dbReference type="InterPro" id="IPR035426">
    <property type="entry name" value="Gemin2/Brr1"/>
</dbReference>
<dbReference type="OrthoDB" id="428895at2759"/>
<evidence type="ECO:0000256" key="2">
    <source>
        <dbReference type="SAM" id="MobiDB-lite"/>
    </source>
</evidence>
<name>A0A150GIN9_GONPE</name>
<comment type="similarity">
    <text evidence="1">Belongs to the gemin-2 family.</text>
</comment>
<feature type="compositionally biased region" description="Gly residues" evidence="2">
    <location>
        <begin position="141"/>
        <end position="150"/>
    </location>
</feature>
<feature type="compositionally biased region" description="Pro residues" evidence="2">
    <location>
        <begin position="64"/>
        <end position="73"/>
    </location>
</feature>
<dbReference type="Proteomes" id="UP000075714">
    <property type="component" value="Unassembled WGS sequence"/>
</dbReference>
<dbReference type="PANTHER" id="PTHR12794">
    <property type="entry name" value="GEMIN2"/>
    <property type="match status" value="1"/>
</dbReference>
<dbReference type="AlphaFoldDB" id="A0A150GIN9"/>
<dbReference type="Pfam" id="PF04938">
    <property type="entry name" value="SIP1"/>
    <property type="match status" value="1"/>
</dbReference>
<feature type="region of interest" description="Disordered" evidence="2">
    <location>
        <begin position="103"/>
        <end position="156"/>
    </location>
</feature>
<keyword evidence="4" id="KW-1185">Reference proteome</keyword>
<comment type="caution">
    <text evidence="3">The sequence shown here is derived from an EMBL/GenBank/DDBJ whole genome shotgun (WGS) entry which is preliminary data.</text>
</comment>
<dbReference type="EMBL" id="LSYV01000021">
    <property type="protein sequence ID" value="KXZ49679.1"/>
    <property type="molecule type" value="Genomic_DNA"/>
</dbReference>
<protein>
    <submittedName>
        <fullName evidence="3">Uncharacterized protein</fullName>
    </submittedName>
</protein>
<dbReference type="GO" id="GO:0000387">
    <property type="term" value="P:spliceosomal snRNP assembly"/>
    <property type="evidence" value="ECO:0007669"/>
    <property type="project" value="InterPro"/>
</dbReference>
<feature type="region of interest" description="Disordered" evidence="2">
    <location>
        <begin position="1"/>
        <end position="81"/>
    </location>
</feature>